<reference evidence="13" key="1">
    <citation type="submission" date="2022-08" db="UniProtKB">
        <authorList>
            <consortium name="EnsemblMetazoa"/>
        </authorList>
    </citation>
    <scope>IDENTIFICATION</scope>
    <source>
        <strain evidence="13">Israel</strain>
    </source>
</reference>
<dbReference type="AlphaFoldDB" id="A0A1B0GPJ9"/>
<dbReference type="Gene3D" id="1.10.630.10">
    <property type="entry name" value="Cytochrome P450"/>
    <property type="match status" value="1"/>
</dbReference>
<evidence type="ECO:0008006" key="15">
    <source>
        <dbReference type="Google" id="ProtNLM"/>
    </source>
</evidence>
<evidence type="ECO:0000313" key="14">
    <source>
        <dbReference type="Proteomes" id="UP000092462"/>
    </source>
</evidence>
<evidence type="ECO:0000256" key="7">
    <source>
        <dbReference type="ARBA" id="ARBA00022824"/>
    </source>
</evidence>
<dbReference type="EnsemblMetazoa" id="PPAI007189-RA">
    <property type="protein sequence ID" value="PPAI007189-PA"/>
    <property type="gene ID" value="PPAI007189"/>
</dbReference>
<evidence type="ECO:0000256" key="3">
    <source>
        <dbReference type="ARBA" id="ARBA00004406"/>
    </source>
</evidence>
<evidence type="ECO:0000256" key="8">
    <source>
        <dbReference type="ARBA" id="ARBA00022848"/>
    </source>
</evidence>
<dbReference type="GO" id="GO:0004497">
    <property type="term" value="F:monooxygenase activity"/>
    <property type="evidence" value="ECO:0007669"/>
    <property type="project" value="UniProtKB-KW"/>
</dbReference>
<keyword evidence="12" id="KW-0472">Membrane</keyword>
<dbReference type="VEuPathDB" id="VectorBase:PPAPM1_001637"/>
<dbReference type="InterPro" id="IPR036396">
    <property type="entry name" value="Cyt_P450_sf"/>
</dbReference>
<dbReference type="SUPFAM" id="SSF48264">
    <property type="entry name" value="Cytochrome P450"/>
    <property type="match status" value="1"/>
</dbReference>
<keyword evidence="6" id="KW-0479">Metal-binding</keyword>
<keyword evidence="8" id="KW-0492">Microsome</keyword>
<comment type="cofactor">
    <cofactor evidence="1">
        <name>heme</name>
        <dbReference type="ChEBI" id="CHEBI:30413"/>
    </cofactor>
</comment>
<keyword evidence="14" id="KW-1185">Reference proteome</keyword>
<evidence type="ECO:0000256" key="5">
    <source>
        <dbReference type="ARBA" id="ARBA00022617"/>
    </source>
</evidence>
<keyword evidence="9" id="KW-0560">Oxidoreductase</keyword>
<dbReference type="EMBL" id="AJVK01005941">
    <property type="status" value="NOT_ANNOTATED_CDS"/>
    <property type="molecule type" value="Genomic_DNA"/>
</dbReference>
<organism evidence="13 14">
    <name type="scientific">Phlebotomus papatasi</name>
    <name type="common">Sandfly</name>
    <dbReference type="NCBI Taxonomy" id="29031"/>
    <lineage>
        <taxon>Eukaryota</taxon>
        <taxon>Metazoa</taxon>
        <taxon>Ecdysozoa</taxon>
        <taxon>Arthropoda</taxon>
        <taxon>Hexapoda</taxon>
        <taxon>Insecta</taxon>
        <taxon>Pterygota</taxon>
        <taxon>Neoptera</taxon>
        <taxon>Endopterygota</taxon>
        <taxon>Diptera</taxon>
        <taxon>Nematocera</taxon>
        <taxon>Psychodoidea</taxon>
        <taxon>Psychodidae</taxon>
        <taxon>Phlebotomus</taxon>
        <taxon>Phlebotomus</taxon>
    </lineage>
</organism>
<evidence type="ECO:0000256" key="9">
    <source>
        <dbReference type="ARBA" id="ARBA00023002"/>
    </source>
</evidence>
<dbReference type="PANTHER" id="PTHR24292">
    <property type="entry name" value="CYTOCHROME P450"/>
    <property type="match status" value="1"/>
</dbReference>
<keyword evidence="10" id="KW-0408">Iron</keyword>
<dbReference type="GO" id="GO:0020037">
    <property type="term" value="F:heme binding"/>
    <property type="evidence" value="ECO:0007669"/>
    <property type="project" value="InterPro"/>
</dbReference>
<comment type="similarity">
    <text evidence="4">Belongs to the cytochrome P450 family.</text>
</comment>
<protein>
    <recommendedName>
        <fullName evidence="15">Cytochrome P450</fullName>
    </recommendedName>
</protein>
<dbReference type="VEuPathDB" id="VectorBase:PPAI007189"/>
<dbReference type="InterPro" id="IPR002402">
    <property type="entry name" value="Cyt_P450_E_grp-II"/>
</dbReference>
<dbReference type="Pfam" id="PF00067">
    <property type="entry name" value="p450"/>
    <property type="match status" value="1"/>
</dbReference>
<evidence type="ECO:0000256" key="2">
    <source>
        <dbReference type="ARBA" id="ARBA00004174"/>
    </source>
</evidence>
<sequence length="320" mass="36459">MLVVLLVLVVGTIFLFFRNIYSYWKRKGFPYIKPSIPFGNIRETAMRKMSLGTCLHELYKKSTDPFVGIYLFFRPALLIRDANLAKYILTSDFEHFYDRGVHCDEENDPLSATMFALTGQSWKKMRSALSPTFTSGKLKNMFPTIMETGIELQKYVEPMAEAGKSIELFELSARYAVDIIGSVFFGISVDTIHNPENKFRQIGRIAQGENISVAIRSVGLLLVPKLLQIARVGILPSFVAKFVINLVKDTIEHREKNSVTRNDFMQLLLQLRNTGKVSANDETWETKIKDGEESKGRPLAKKLYPFPQVTSRLDVERENA</sequence>
<evidence type="ECO:0000256" key="1">
    <source>
        <dbReference type="ARBA" id="ARBA00001971"/>
    </source>
</evidence>
<comment type="subcellular location">
    <subcellularLocation>
        <location evidence="3">Endoplasmic reticulum membrane</location>
        <topology evidence="3">Peripheral membrane protein</topology>
    </subcellularLocation>
    <subcellularLocation>
        <location evidence="2">Microsome membrane</location>
        <topology evidence="2">Peripheral membrane protein</topology>
    </subcellularLocation>
</comment>
<keyword evidence="5" id="KW-0349">Heme</keyword>
<keyword evidence="7" id="KW-0256">Endoplasmic reticulum</keyword>
<keyword evidence="11" id="KW-0503">Monooxygenase</keyword>
<accession>A0A1B0GPJ9</accession>
<dbReference type="GO" id="GO:0005506">
    <property type="term" value="F:iron ion binding"/>
    <property type="evidence" value="ECO:0007669"/>
    <property type="project" value="InterPro"/>
</dbReference>
<dbReference type="Proteomes" id="UP000092462">
    <property type="component" value="Unassembled WGS sequence"/>
</dbReference>
<dbReference type="PRINTS" id="PR00464">
    <property type="entry name" value="EP450II"/>
</dbReference>
<evidence type="ECO:0000256" key="4">
    <source>
        <dbReference type="ARBA" id="ARBA00010617"/>
    </source>
</evidence>
<evidence type="ECO:0000313" key="13">
    <source>
        <dbReference type="EnsemblMetazoa" id="PPAI007189-PA"/>
    </source>
</evidence>
<name>A0A1B0GPJ9_PHLPP</name>
<dbReference type="GO" id="GO:0016705">
    <property type="term" value="F:oxidoreductase activity, acting on paired donors, with incorporation or reduction of molecular oxygen"/>
    <property type="evidence" value="ECO:0007669"/>
    <property type="project" value="InterPro"/>
</dbReference>
<evidence type="ECO:0000256" key="12">
    <source>
        <dbReference type="ARBA" id="ARBA00023136"/>
    </source>
</evidence>
<evidence type="ECO:0000256" key="6">
    <source>
        <dbReference type="ARBA" id="ARBA00022723"/>
    </source>
</evidence>
<evidence type="ECO:0000256" key="11">
    <source>
        <dbReference type="ARBA" id="ARBA00023033"/>
    </source>
</evidence>
<dbReference type="InterPro" id="IPR001128">
    <property type="entry name" value="Cyt_P450"/>
</dbReference>
<dbReference type="InterPro" id="IPR050476">
    <property type="entry name" value="Insect_CytP450_Detox"/>
</dbReference>
<dbReference type="PANTHER" id="PTHR24292:SF93">
    <property type="entry name" value="CYTOCHROME P450 310A1-RELATED"/>
    <property type="match status" value="1"/>
</dbReference>
<dbReference type="GO" id="GO:0005789">
    <property type="term" value="C:endoplasmic reticulum membrane"/>
    <property type="evidence" value="ECO:0007669"/>
    <property type="project" value="UniProtKB-SubCell"/>
</dbReference>
<proteinExistence type="inferred from homology"/>
<evidence type="ECO:0000256" key="10">
    <source>
        <dbReference type="ARBA" id="ARBA00023004"/>
    </source>
</evidence>